<feature type="domain" description="Glycosyltransferase subfamily 4-like N-terminal" evidence="2">
    <location>
        <begin position="19"/>
        <end position="223"/>
    </location>
</feature>
<dbReference type="SUPFAM" id="SSF53756">
    <property type="entry name" value="UDP-Glycosyltransferase/glycogen phosphorylase"/>
    <property type="match status" value="1"/>
</dbReference>
<dbReference type="Gene3D" id="3.40.50.2000">
    <property type="entry name" value="Glycogen Phosphorylase B"/>
    <property type="match status" value="2"/>
</dbReference>
<dbReference type="Pfam" id="PF00534">
    <property type="entry name" value="Glycos_transf_1"/>
    <property type="match status" value="1"/>
</dbReference>
<organism evidence="3 4">
    <name type="scientific">Stappia taiwanensis</name>
    <dbReference type="NCBI Taxonomy" id="992267"/>
    <lineage>
        <taxon>Bacteria</taxon>
        <taxon>Pseudomonadati</taxon>
        <taxon>Pseudomonadota</taxon>
        <taxon>Alphaproteobacteria</taxon>
        <taxon>Hyphomicrobiales</taxon>
        <taxon>Stappiaceae</taxon>
        <taxon>Stappia</taxon>
    </lineage>
</organism>
<dbReference type="InterPro" id="IPR028098">
    <property type="entry name" value="Glyco_trans_4-like_N"/>
</dbReference>
<keyword evidence="4" id="KW-1185">Reference proteome</keyword>
<dbReference type="CDD" id="cd03801">
    <property type="entry name" value="GT4_PimA-like"/>
    <property type="match status" value="1"/>
</dbReference>
<dbReference type="AlphaFoldDB" id="A0A838XRR5"/>
<dbReference type="PANTHER" id="PTHR45947:SF3">
    <property type="entry name" value="SULFOQUINOVOSYL TRANSFERASE SQD2"/>
    <property type="match status" value="1"/>
</dbReference>
<dbReference type="PANTHER" id="PTHR45947">
    <property type="entry name" value="SULFOQUINOVOSYL TRANSFERASE SQD2"/>
    <property type="match status" value="1"/>
</dbReference>
<comment type="caution">
    <text evidence="3">The sequence shown here is derived from an EMBL/GenBank/DDBJ whole genome shotgun (WGS) entry which is preliminary data.</text>
</comment>
<sequence length="433" mass="46824">MTRTPDRIVILNDRSIMTGGASNLACLSAQLLEAAGCAVTFFAGDGEGAFTPARQTIWVGGRPLTEQSRLSALSRGLYNPRAAEKLNRFITQHDTPATIYHVHGWSKILSPSIFRVLARVRERTVLHAHDYFLACPNGGFVNFRSQTVCGLAPLSVRCLASRCDKRGQHEKAWRLARHELRERFFPVRRQAANIVLIHEGMSDYFLRAGVRGGLMRAIRNPVEPFLWPTARPWAGDAVYFIGRLEPEKGFEDAAIAARLAGARLHVIGDGAGRSLLQRKYPEVVIHGWKARSEIGPLLNKARAVVVASRVPEPFGLVAVEAVGSGIPVILPDAALLAPEIVDHGCGLTFKSGNPASLAAAIGEILRDDGKVRHMSASALLAAPGMALTSRSWGEALTSLYAEVLERTRPVAAQSAPRAVPIPPFETAGLPGGR</sequence>
<dbReference type="RefSeq" id="WP_181759942.1">
    <property type="nucleotide sequence ID" value="NZ_BMCR01000005.1"/>
</dbReference>
<dbReference type="InterPro" id="IPR050194">
    <property type="entry name" value="Glycosyltransferase_grp1"/>
</dbReference>
<dbReference type="EMBL" id="JACEON010000006">
    <property type="protein sequence ID" value="MBA4611751.1"/>
    <property type="molecule type" value="Genomic_DNA"/>
</dbReference>
<evidence type="ECO:0000313" key="3">
    <source>
        <dbReference type="EMBL" id="MBA4611751.1"/>
    </source>
</evidence>
<reference evidence="3 4" key="1">
    <citation type="submission" date="2020-07" db="EMBL/GenBank/DDBJ databases">
        <authorList>
            <person name="Li M."/>
        </authorList>
    </citation>
    <scope>NUCLEOTIDE SEQUENCE [LARGE SCALE GENOMIC DNA]</scope>
    <source>
        <strain evidence="3 4">DSM 23284</strain>
    </source>
</reference>
<evidence type="ECO:0000259" key="1">
    <source>
        <dbReference type="Pfam" id="PF00534"/>
    </source>
</evidence>
<dbReference type="InterPro" id="IPR001296">
    <property type="entry name" value="Glyco_trans_1"/>
</dbReference>
<dbReference type="GO" id="GO:0016757">
    <property type="term" value="F:glycosyltransferase activity"/>
    <property type="evidence" value="ECO:0007669"/>
    <property type="project" value="InterPro"/>
</dbReference>
<evidence type="ECO:0000313" key="4">
    <source>
        <dbReference type="Proteomes" id="UP000559404"/>
    </source>
</evidence>
<dbReference type="Pfam" id="PF13439">
    <property type="entry name" value="Glyco_transf_4"/>
    <property type="match status" value="1"/>
</dbReference>
<reference evidence="3 4" key="2">
    <citation type="submission" date="2020-08" db="EMBL/GenBank/DDBJ databases">
        <title>Stappia taiwanensis sp. nov., isolated from a coastal thermal spring.</title>
        <authorList>
            <person name="Kampfer P."/>
        </authorList>
    </citation>
    <scope>NUCLEOTIDE SEQUENCE [LARGE SCALE GENOMIC DNA]</scope>
    <source>
        <strain evidence="3 4">DSM 23284</strain>
    </source>
</reference>
<proteinExistence type="predicted"/>
<accession>A0A838XRR5</accession>
<gene>
    <name evidence="3" type="ORF">H1W37_08825</name>
</gene>
<feature type="domain" description="Glycosyl transferase family 1" evidence="1">
    <location>
        <begin position="238"/>
        <end position="376"/>
    </location>
</feature>
<keyword evidence="3" id="KW-0808">Transferase</keyword>
<protein>
    <submittedName>
        <fullName evidence="3">Glycosyltransferase family 4 protein</fullName>
    </submittedName>
</protein>
<evidence type="ECO:0000259" key="2">
    <source>
        <dbReference type="Pfam" id="PF13439"/>
    </source>
</evidence>
<name>A0A838XRR5_9HYPH</name>
<dbReference type="Proteomes" id="UP000559404">
    <property type="component" value="Unassembled WGS sequence"/>
</dbReference>